<dbReference type="EMBL" id="AJWJ01000444">
    <property type="protein sequence ID" value="KAF2070809.1"/>
    <property type="molecule type" value="Genomic_DNA"/>
</dbReference>
<dbReference type="Pfam" id="PF05725">
    <property type="entry name" value="FNIP"/>
    <property type="match status" value="4"/>
</dbReference>
<comment type="caution">
    <text evidence="2">The sequence shown here is derived from an EMBL/GenBank/DDBJ whole genome shotgun (WGS) entry which is preliminary data.</text>
</comment>
<dbReference type="PANTHER" id="PTHR32134:SF92">
    <property type="entry name" value="FNIP REPEAT-CONTAINING PROTEIN"/>
    <property type="match status" value="1"/>
</dbReference>
<dbReference type="InterPro" id="IPR008615">
    <property type="entry name" value="FNIP"/>
</dbReference>
<evidence type="ECO:0000313" key="2">
    <source>
        <dbReference type="EMBL" id="KAF2070809.1"/>
    </source>
</evidence>
<evidence type="ECO:0000313" key="3">
    <source>
        <dbReference type="Proteomes" id="UP000695562"/>
    </source>
</evidence>
<name>A0A8J4PP11_9MYCE</name>
<evidence type="ECO:0008006" key="4">
    <source>
        <dbReference type="Google" id="ProtNLM"/>
    </source>
</evidence>
<proteinExistence type="predicted"/>
<dbReference type="InterPro" id="IPR051251">
    <property type="entry name" value="STK_FNIP-Repeat"/>
</dbReference>
<dbReference type="Proteomes" id="UP000695562">
    <property type="component" value="Unassembled WGS sequence"/>
</dbReference>
<dbReference type="OrthoDB" id="24009at2759"/>
<reference evidence="2" key="1">
    <citation type="submission" date="2020-01" db="EMBL/GenBank/DDBJ databases">
        <title>Development of genomics and gene disruption for Polysphondylium violaceum indicates a role for the polyketide synthase stlB in stalk morphogenesis.</title>
        <authorList>
            <person name="Narita B."/>
            <person name="Kawabe Y."/>
            <person name="Kin K."/>
            <person name="Saito T."/>
            <person name="Gibbs R."/>
            <person name="Kuspa A."/>
            <person name="Muzny D."/>
            <person name="Queller D."/>
            <person name="Richards S."/>
            <person name="Strassman J."/>
            <person name="Sucgang R."/>
            <person name="Worley K."/>
            <person name="Schaap P."/>
        </authorList>
    </citation>
    <scope>NUCLEOTIDE SEQUENCE</scope>
    <source>
        <strain evidence="2">QSvi11</strain>
    </source>
</reference>
<accession>A0A8J4PP11</accession>
<dbReference type="PANTHER" id="PTHR32134">
    <property type="entry name" value="FNIP REPEAT-CONTAINING PROTEIN"/>
    <property type="match status" value="1"/>
</dbReference>
<organism evidence="2 3">
    <name type="scientific">Polysphondylium violaceum</name>
    <dbReference type="NCBI Taxonomy" id="133409"/>
    <lineage>
        <taxon>Eukaryota</taxon>
        <taxon>Amoebozoa</taxon>
        <taxon>Evosea</taxon>
        <taxon>Eumycetozoa</taxon>
        <taxon>Dictyostelia</taxon>
        <taxon>Dictyosteliales</taxon>
        <taxon>Dictyosteliaceae</taxon>
        <taxon>Polysphondylium</taxon>
    </lineage>
</organism>
<protein>
    <recommendedName>
        <fullName evidence="4">FNIP repeat-containing protein</fullName>
    </recommendedName>
</protein>
<keyword evidence="1" id="KW-0677">Repeat</keyword>
<sequence length="1206" mass="138170">MHYTYFDTWDTPSWNKGWQTSPDEKSFELEISIDLSGKVNNQESLEKIPDGTTTLTLQIKNVKSSNYKQVEDTKPLIPNSVTKLTIPSLPFPLSLIPSSVKYLTLLKQESFIKIFMVPPTVEYLCLVNSNHSHYLPNTIKELLIKVECLKKIKIHPTFTSPIHISCKSSLNYHSIDGEVCKYRPVINKNKNLSLDLDIQSITLIDDQVYHITFLPPTITSLIFKEFNYCLSQLQILPKLKYISLPSTYQQPIYQNQYLPINITHLELTVTIDKRNNHYITNDWLGKKGYLPQSITHIKIVLLKEDQERDVDLYSSSSPSPLKIVLPSSIKSICIDPDYKSHVSIIDKNDYYSITPTPPKIRKGLKELVLSDNFNQTIYHNTLPTTLQSLSILNLDYNKPLNNNNIPSTLTSLECKSVMIELDLSTHESIKELKAYGNTINHYPPNVESLELDHYYGFKKGYQFNFNKHLIKKLVIHSNKEYEDDLFDDFPNLQYLKTYLLKSKIPESVQELNAKNQSPYTIGEYFSSSIKETHFELDSDILRLISIPFDQRVKEKSSKFIPNQLPLIDNFFKIWRSVYLKPKILDSLQDSTRSLLRFDGDTGTLDHLDRFQNYNILVDDEDSLSPTLLKFNKADEISINAYRAPKVKLSEVIPTTIKKLNYLNTALGNIPNWITHLTIRHWDDLDKVGDIPPSVTNLIIRDTYGGDISYYHKIPSTVKYLTLDYLISDIVIPESITYLTLTHQSVNTLQQFNIPETIKKIEFKNLLLDLLDHKNFEIPLSLSSRLVNGSFYIYSNRMNKTTIPSNTTHLFWTDAHQAINNDDVNIPPSVHTLVLCFRFDSAVVSLPPTITQMVFNGNFHQTLESIYFPTSLKYLYLQDVSEPLEEHHFPNGLTHLVVVHGSRIISLPQSVSHLEIKSNAYKIPPQIKHVKLEVDERIAYIPPTIKSIIPSSSSRYYNIRFENPRKEIRKKSSPLYSDVKIHLHSNVSSVFNSFILPYTLGNNIKSISFGNQFDQVILKGTLPNSIEYLDFGHSFKQKLNKSLLPTSLLTLVLGKSFNQNLNNDLFPSSLTELCLKIDSKPSVKSSSDFPPNLKKLVIPSYDGVLEIIPTTVNHLEFNHNIVKDLDENLNDSIVFPIDLVQSHITKLVLNDKMLIQSYNLIPPSIKSIKLCNSITPFTKIPCTIESVVLPPSFNQPLESILQTDDDL</sequence>
<gene>
    <name evidence="2" type="ORF">CYY_007877</name>
</gene>
<evidence type="ECO:0000256" key="1">
    <source>
        <dbReference type="ARBA" id="ARBA00022737"/>
    </source>
</evidence>
<keyword evidence="3" id="KW-1185">Reference proteome</keyword>
<dbReference type="AlphaFoldDB" id="A0A8J4PP11"/>